<protein>
    <submittedName>
        <fullName evidence="1">V-type proton ATPase subunit B</fullName>
    </submittedName>
</protein>
<organism evidence="1 2">
    <name type="scientific">Labeo rohita</name>
    <name type="common">Indian major carp</name>
    <name type="synonym">Cyprinus rohita</name>
    <dbReference type="NCBI Taxonomy" id="84645"/>
    <lineage>
        <taxon>Eukaryota</taxon>
        <taxon>Metazoa</taxon>
        <taxon>Chordata</taxon>
        <taxon>Craniata</taxon>
        <taxon>Vertebrata</taxon>
        <taxon>Euteleostomi</taxon>
        <taxon>Actinopterygii</taxon>
        <taxon>Neopterygii</taxon>
        <taxon>Teleostei</taxon>
        <taxon>Ostariophysi</taxon>
        <taxon>Cypriniformes</taxon>
        <taxon>Cyprinidae</taxon>
        <taxon>Labeoninae</taxon>
        <taxon>Labeonini</taxon>
        <taxon>Labeo</taxon>
    </lineage>
</organism>
<gene>
    <name evidence="1" type="ORF">H4Q32_004036</name>
</gene>
<dbReference type="EMBL" id="JACTAM010000002">
    <property type="protein sequence ID" value="KAI2667530.1"/>
    <property type="molecule type" value="Genomic_DNA"/>
</dbReference>
<proteinExistence type="predicted"/>
<keyword evidence="2" id="KW-1185">Reference proteome</keyword>
<reference evidence="1 2" key="1">
    <citation type="submission" date="2022-01" db="EMBL/GenBank/DDBJ databases">
        <title>A high-quality chromosome-level genome assembly of rohu carp, Labeo rohita.</title>
        <authorList>
            <person name="Arick M.A. II"/>
            <person name="Hsu C.-Y."/>
            <person name="Magbanua Z."/>
            <person name="Pechanova O."/>
            <person name="Grover C."/>
            <person name="Miller E."/>
            <person name="Thrash A."/>
            <person name="Ezzel L."/>
            <person name="Alam S."/>
            <person name="Benzie J."/>
            <person name="Hamilton M."/>
            <person name="Karsi A."/>
            <person name="Lawrence M.L."/>
            <person name="Peterson D.G."/>
        </authorList>
    </citation>
    <scope>NUCLEOTIDE SEQUENCE [LARGE SCALE GENOMIC DNA]</scope>
    <source>
        <strain evidence="2">BAU-BD-2019</strain>
        <tissue evidence="1">Blood</tissue>
    </source>
</reference>
<name>A0ABQ8MXT3_LABRO</name>
<evidence type="ECO:0000313" key="1">
    <source>
        <dbReference type="EMBL" id="KAI2667530.1"/>
    </source>
</evidence>
<dbReference type="Proteomes" id="UP000830375">
    <property type="component" value="Unassembled WGS sequence"/>
</dbReference>
<sequence length="204" mass="22663">MAQHSLELPSHHTKQEMHKFPAFSLVEQGGRRGGGSDFPFLCLGIEDNQTPPSSLFQTVEVHEQSLGWWELGGDFLPSPPPAEEITPCYDAHKLQQGRMVRARESTADERLPSTALTATSCFASQPNPPTVPLFTAERLPSFSSRANMHPVSRLSFPVFSLHFSHISLFSLCFSSISASPPSLRSFALTRGREQPVHHTYPRTH</sequence>
<evidence type="ECO:0000313" key="2">
    <source>
        <dbReference type="Proteomes" id="UP000830375"/>
    </source>
</evidence>
<accession>A0ABQ8MXT3</accession>
<comment type="caution">
    <text evidence="1">The sequence shown here is derived from an EMBL/GenBank/DDBJ whole genome shotgun (WGS) entry which is preliminary data.</text>
</comment>